<dbReference type="AlphaFoldDB" id="A0A061DDS3"/>
<dbReference type="RefSeq" id="XP_012769835.1">
    <property type="nucleotide sequence ID" value="XM_012914381.1"/>
</dbReference>
<dbReference type="VEuPathDB" id="PiroplasmaDB:BBBOND_0401410"/>
<dbReference type="RefSeq" id="XP_012769839.1">
    <property type="nucleotide sequence ID" value="XM_012914385.1"/>
</dbReference>
<dbReference type="InterPro" id="IPR036249">
    <property type="entry name" value="Thioredoxin-like_sf"/>
</dbReference>
<dbReference type="GeneID" id="24566194"/>
<proteinExistence type="predicted"/>
<dbReference type="SUPFAM" id="SSF52833">
    <property type="entry name" value="Thioredoxin-like"/>
    <property type="match status" value="1"/>
</dbReference>
<evidence type="ECO:0000313" key="2">
    <source>
        <dbReference type="EMBL" id="CDR97653.1"/>
    </source>
</evidence>
<organism evidence="1 3">
    <name type="scientific">Babesia bigemina</name>
    <dbReference type="NCBI Taxonomy" id="5866"/>
    <lineage>
        <taxon>Eukaryota</taxon>
        <taxon>Sar</taxon>
        <taxon>Alveolata</taxon>
        <taxon>Apicomplexa</taxon>
        <taxon>Aconoidasida</taxon>
        <taxon>Piroplasmida</taxon>
        <taxon>Babesiidae</taxon>
        <taxon>Babesia</taxon>
    </lineage>
</organism>
<gene>
    <name evidence="1" type="ORF">BBBOND_0401410</name>
    <name evidence="2" type="ORF">BBBOND_0401450</name>
</gene>
<dbReference type="Gene3D" id="3.40.30.10">
    <property type="entry name" value="Glutaredoxin"/>
    <property type="match status" value="1"/>
</dbReference>
<reference evidence="3" key="1">
    <citation type="journal article" date="2014" name="Nucleic Acids Res.">
        <title>The evolutionary dynamics of variant antigen genes in Babesia reveal a history of genomic innovation underlying host-parasite interaction.</title>
        <authorList>
            <person name="Jackson A.P."/>
            <person name="Otto T.D."/>
            <person name="Darby A."/>
            <person name="Ramaprasad A."/>
            <person name="Xia D."/>
            <person name="Echaide I.E."/>
            <person name="Farber M."/>
            <person name="Gahlot S."/>
            <person name="Gamble J."/>
            <person name="Gupta D."/>
            <person name="Gupta Y."/>
            <person name="Jackson L."/>
            <person name="Malandrin L."/>
            <person name="Malas T.B."/>
            <person name="Moussa E."/>
            <person name="Nair M."/>
            <person name="Reid A.J."/>
            <person name="Sanders M."/>
            <person name="Sharma J."/>
            <person name="Tracey A."/>
            <person name="Quail M.A."/>
            <person name="Weir W."/>
            <person name="Wastling J.M."/>
            <person name="Hall N."/>
            <person name="Willadsen P."/>
            <person name="Lingelbach K."/>
            <person name="Shiels B."/>
            <person name="Tait A."/>
            <person name="Berriman M."/>
            <person name="Allred D.R."/>
            <person name="Pain A."/>
        </authorList>
    </citation>
    <scope>NUCLEOTIDE SEQUENCE [LARGE SCALE GENOMIC DNA]</scope>
    <source>
        <strain evidence="3">Bond</strain>
    </source>
</reference>
<reference evidence="1" key="3">
    <citation type="submission" date="2014-06" db="EMBL/GenBank/DDBJ databases">
        <authorList>
            <person name="Aslett M."/>
            <person name="De Silva Nishadi"/>
        </authorList>
    </citation>
    <scope>NUCLEOTIDE SEQUENCE</scope>
    <source>
        <strain evidence="1">Bond</strain>
    </source>
</reference>
<dbReference type="KEGG" id="bbig:BBBOND_0401450"/>
<dbReference type="PANTHER" id="PTHR21148">
    <property type="entry name" value="THIOREDOXIN DOMAIN-CONTAINING PROTEIN 9"/>
    <property type="match status" value="1"/>
</dbReference>
<reference evidence="1" key="2">
    <citation type="journal article" date="2014" name="Nucleic Acids Res.">
        <title>The evolutionary dynamics of variant antigen genes in Babesia reveal a history of genomic innovation underlying host-parasite interaction.</title>
        <authorList>
            <person name="Jackson A.P."/>
            <person name="Otto T.D."/>
            <person name="Darby A."/>
            <person name="Ramaprasad A."/>
            <person name="Xia D."/>
            <person name="Echaide I.E."/>
            <person name="Farber M."/>
            <person name="Gahlot S."/>
            <person name="Gamble J."/>
            <person name="Gupta D."/>
            <person name="Gupta Y."/>
            <person name="Jackson L."/>
            <person name="Malandrin L."/>
            <person name="Malas T.B."/>
            <person name="Moussa E."/>
            <person name="Nair M."/>
            <person name="Reid AJ."/>
            <person name="Sanders M."/>
            <person name="Sharma J."/>
            <person name="Tracey A."/>
            <person name="Quail M.A."/>
            <person name="Weir W."/>
            <person name="Wastling J.M."/>
            <person name="Hall N."/>
            <person name="Willadsen P."/>
            <person name="Lingelbach K."/>
            <person name="Shiels B."/>
            <person name="Tait A."/>
            <person name="Berriman M."/>
            <person name="Allred D.R."/>
            <person name="Pain A."/>
        </authorList>
    </citation>
    <scope>NUCLEOTIDE SEQUENCE</scope>
    <source>
        <strain evidence="1">Bond</strain>
    </source>
</reference>
<name>A0A061DDS3_BABBI</name>
<dbReference type="VEuPathDB" id="PiroplasmaDB:BBBOND_0401450"/>
<dbReference type="Proteomes" id="UP000033188">
    <property type="component" value="Chromosome 4"/>
</dbReference>
<accession>A0A061DDS3</accession>
<sequence>MAPTHKESELVRKVHDNVLAALLQKEREVEDELESIRHVESKIAHMRDEDALERFREARLQALKETHAKRLEFMNKGYGKLVDVHSDSDFFDVCRNAHYVVAHFYRPTTVRSQYLDGKMHELCQTYFDTKFIRVNAERTPFLCERFNIWCIPTVSEAYDSLDCVQLMIIIGGKTNHSIIGFDEFGGDGFTLDEFASALKKRGILPPDAENARNKHAE</sequence>
<evidence type="ECO:0000313" key="3">
    <source>
        <dbReference type="Proteomes" id="UP000033188"/>
    </source>
</evidence>
<evidence type="ECO:0000313" key="1">
    <source>
        <dbReference type="EMBL" id="CDR97649.1"/>
    </source>
</evidence>
<dbReference type="OMA" id="CVIAFID"/>
<protein>
    <submittedName>
        <fullName evidence="1">-Thioredoxin domain-containing protein 9</fullName>
    </submittedName>
</protein>
<dbReference type="KEGG" id="bbig:BBBOND_0401410"/>
<dbReference type="OrthoDB" id="10257948at2759"/>
<dbReference type="EMBL" id="LK391710">
    <property type="protein sequence ID" value="CDR97653.1"/>
    <property type="molecule type" value="Genomic_DNA"/>
</dbReference>
<dbReference type="GeneID" id="24566190"/>
<dbReference type="EMBL" id="LK391710">
    <property type="protein sequence ID" value="CDR97649.1"/>
    <property type="molecule type" value="Genomic_DNA"/>
</dbReference>
<dbReference type="STRING" id="5866.A0A061DDS3"/>
<keyword evidence="3" id="KW-1185">Reference proteome</keyword>